<dbReference type="InterPro" id="IPR006224">
    <property type="entry name" value="PsdUridine_synth_RluA-like_CS"/>
</dbReference>
<keyword evidence="3" id="KW-1185">Reference proteome</keyword>
<dbReference type="eggNOG" id="COG0564">
    <property type="taxonomic scope" value="Bacteria"/>
</dbReference>
<sequence length="331" mass="38162">MHWQVFRALAVWARILAAFMLSCRHFLLLCWLKPDVVMLITAKQPSEITLPAHNQGWPTVLAFLCAHFPRIPAELWQQRIRDGKVYWYQGEAITEQTPFLPSRRLCYFREVAAEPKIPFLHQILYQDEHLLVADKPHFLPVTPGGDFVNECLLQRLKEDTGISDLAPLHRLDRDTAGLVLFSCNSISRPHYYQLFQQGQLVKRYQARARLSTNLQPPLSWQLSNRIEKAQPRFINQIVPGEANAQSIVELVGVDGDIGQFQLQPLTGKTHQLRLHMLSLGMPILNDAYYPELLPKNTSDFSRPLQLLAQQLSYIDPLSQRRQHFVSQQALF</sequence>
<dbReference type="InterPro" id="IPR006145">
    <property type="entry name" value="PsdUridine_synth_RsuA/RluA"/>
</dbReference>
<evidence type="ECO:0000313" key="3">
    <source>
        <dbReference type="Proteomes" id="UP000012046"/>
    </source>
</evidence>
<comment type="caution">
    <text evidence="2">The sequence shown here is derived from an EMBL/GenBank/DDBJ whole genome shotgun (WGS) entry which is preliminary data.</text>
</comment>
<gene>
    <name evidence="2" type="ORF">AJE_04325</name>
</gene>
<organism evidence="2 3">
    <name type="scientific">Alishewanella jeotgali KCTC 22429</name>
    <dbReference type="NCBI Taxonomy" id="1129374"/>
    <lineage>
        <taxon>Bacteria</taxon>
        <taxon>Pseudomonadati</taxon>
        <taxon>Pseudomonadota</taxon>
        <taxon>Gammaproteobacteria</taxon>
        <taxon>Alteromonadales</taxon>
        <taxon>Alteromonadaceae</taxon>
        <taxon>Alishewanella</taxon>
    </lineage>
</organism>
<dbReference type="InterPro" id="IPR050188">
    <property type="entry name" value="RluA_PseudoU_synthase"/>
</dbReference>
<feature type="domain" description="Pseudouridine synthase RsuA/RluA-like" evidence="1">
    <location>
        <begin position="129"/>
        <end position="277"/>
    </location>
</feature>
<evidence type="ECO:0000259" key="1">
    <source>
        <dbReference type="Pfam" id="PF00849"/>
    </source>
</evidence>
<name>H3ZBZ7_9ALTE</name>
<dbReference type="SUPFAM" id="SSF55120">
    <property type="entry name" value="Pseudouridine synthase"/>
    <property type="match status" value="1"/>
</dbReference>
<dbReference type="GO" id="GO:0009982">
    <property type="term" value="F:pseudouridine synthase activity"/>
    <property type="evidence" value="ECO:0007669"/>
    <property type="project" value="InterPro"/>
</dbReference>
<reference evidence="2 3" key="1">
    <citation type="journal article" date="2012" name="J. Bacteriol.">
        <title>Genome Sequence of Extracellular-Protease-Producing Alishewanella jeotgali Isolated from Traditional Korean Fermented Seafood.</title>
        <authorList>
            <person name="Jung J."/>
            <person name="Chun J."/>
            <person name="Park W."/>
        </authorList>
    </citation>
    <scope>NUCLEOTIDE SEQUENCE [LARGE SCALE GENOMIC DNA]</scope>
    <source>
        <strain evidence="2 3">KCTC 22429</strain>
    </source>
</reference>
<dbReference type="GO" id="GO:0003723">
    <property type="term" value="F:RNA binding"/>
    <property type="evidence" value="ECO:0007669"/>
    <property type="project" value="InterPro"/>
</dbReference>
<dbReference type="EMBL" id="AHTH01000009">
    <property type="protein sequence ID" value="EHR41842.1"/>
    <property type="molecule type" value="Genomic_DNA"/>
</dbReference>
<dbReference type="Gene3D" id="3.30.2350.10">
    <property type="entry name" value="Pseudouridine synthase"/>
    <property type="match status" value="1"/>
</dbReference>
<dbReference type="PANTHER" id="PTHR21600">
    <property type="entry name" value="MITOCHONDRIAL RNA PSEUDOURIDINE SYNTHASE"/>
    <property type="match status" value="1"/>
</dbReference>
<dbReference type="GO" id="GO:0140098">
    <property type="term" value="F:catalytic activity, acting on RNA"/>
    <property type="evidence" value="ECO:0007669"/>
    <property type="project" value="UniProtKB-ARBA"/>
</dbReference>
<dbReference type="Proteomes" id="UP000012046">
    <property type="component" value="Unassembled WGS sequence"/>
</dbReference>
<evidence type="ECO:0000313" key="2">
    <source>
        <dbReference type="EMBL" id="EHR41842.1"/>
    </source>
</evidence>
<dbReference type="PROSITE" id="PS01129">
    <property type="entry name" value="PSI_RLU"/>
    <property type="match status" value="1"/>
</dbReference>
<dbReference type="Pfam" id="PF00849">
    <property type="entry name" value="PseudoU_synth_2"/>
    <property type="match status" value="1"/>
</dbReference>
<dbReference type="AlphaFoldDB" id="H3ZBZ7"/>
<protein>
    <submittedName>
        <fullName evidence="2">Pseudouridine synthase</fullName>
    </submittedName>
</protein>
<dbReference type="RefSeq" id="WP_008949843.1">
    <property type="nucleotide sequence ID" value="NZ_AHTH01000009.1"/>
</dbReference>
<accession>H3ZBZ7</accession>
<proteinExistence type="predicted"/>
<dbReference type="STRING" id="1129374.AJE_04325"/>
<dbReference type="PANTHER" id="PTHR21600:SF84">
    <property type="entry name" value="PSEUDOURIDINE SYNTHASE RSUA_RLUA-LIKE DOMAIN-CONTAINING PROTEIN"/>
    <property type="match status" value="1"/>
</dbReference>
<dbReference type="InterPro" id="IPR020103">
    <property type="entry name" value="PsdUridine_synth_cat_dom_sf"/>
</dbReference>
<dbReference type="PATRIC" id="fig|1129374.4.peg.867"/>
<dbReference type="GO" id="GO:0000455">
    <property type="term" value="P:enzyme-directed rRNA pseudouridine synthesis"/>
    <property type="evidence" value="ECO:0007669"/>
    <property type="project" value="TreeGrafter"/>
</dbReference>